<dbReference type="Proteomes" id="UP000434925">
    <property type="component" value="Unassembled WGS sequence"/>
</dbReference>
<feature type="region of interest" description="Disordered" evidence="1">
    <location>
        <begin position="54"/>
        <end position="86"/>
    </location>
</feature>
<sequence length="86" mass="9408">MQKDYVPYGSDVAPGTYACVDCGHEYSNQAKTSMPPCPQLRKTPHTRHGWKILTGQGDAAIDPYPEKTNKPVGIKKAETLSSTSKK</sequence>
<organism evidence="3 4">
    <name type="scientific">Pseudomonas lini</name>
    <dbReference type="NCBI Taxonomy" id="163011"/>
    <lineage>
        <taxon>Bacteria</taxon>
        <taxon>Pseudomonadati</taxon>
        <taxon>Pseudomonadota</taxon>
        <taxon>Gammaproteobacteria</taxon>
        <taxon>Pseudomonadales</taxon>
        <taxon>Pseudomonadaceae</taxon>
        <taxon>Pseudomonas</taxon>
    </lineage>
</organism>
<dbReference type="Proteomes" id="UP000182814">
    <property type="component" value="Chromosome I"/>
</dbReference>
<dbReference type="PATRIC" id="fig|163011.3.peg.4851"/>
<evidence type="ECO:0000313" key="4">
    <source>
        <dbReference type="Proteomes" id="UP000182814"/>
    </source>
</evidence>
<dbReference type="EMBL" id="LT629746">
    <property type="protein sequence ID" value="SDS34182.1"/>
    <property type="molecule type" value="Genomic_DNA"/>
</dbReference>
<reference evidence="3" key="1">
    <citation type="submission" date="2016-10" db="EMBL/GenBank/DDBJ databases">
        <authorList>
            <person name="de Groot N.N."/>
        </authorList>
    </citation>
    <scope>NUCLEOTIDE SEQUENCE [LARGE SCALE GENOMIC DNA]</scope>
    <source>
        <strain evidence="3">BS3782</strain>
    </source>
</reference>
<protein>
    <submittedName>
        <fullName evidence="3">Uncharacterized protein</fullName>
    </submittedName>
</protein>
<reference evidence="4" key="2">
    <citation type="submission" date="2016-10" db="EMBL/GenBank/DDBJ databases">
        <authorList>
            <person name="Varghese N."/>
            <person name="Submissions S."/>
        </authorList>
    </citation>
    <scope>NUCLEOTIDE SEQUENCE [LARGE SCALE GENOMIC DNA]</scope>
    <source>
        <strain evidence="4">BS3782</strain>
    </source>
</reference>
<dbReference type="EMBL" id="VZPO01000005">
    <property type="protein sequence ID" value="KAB0504392.1"/>
    <property type="molecule type" value="Genomic_DNA"/>
</dbReference>
<evidence type="ECO:0000313" key="5">
    <source>
        <dbReference type="Proteomes" id="UP000434925"/>
    </source>
</evidence>
<accession>A0A0J6K4C8</accession>
<evidence type="ECO:0000313" key="3">
    <source>
        <dbReference type="EMBL" id="SDS34182.1"/>
    </source>
</evidence>
<evidence type="ECO:0000313" key="2">
    <source>
        <dbReference type="EMBL" id="KAB0504392.1"/>
    </source>
</evidence>
<keyword evidence="4" id="KW-1185">Reference proteome</keyword>
<gene>
    <name evidence="2" type="ORF">F7R14_15150</name>
    <name evidence="3" type="ORF">SAMN04490191_1239</name>
</gene>
<name>A0A0J6K4C8_9PSED</name>
<proteinExistence type="predicted"/>
<dbReference type="AlphaFoldDB" id="A0A0J6K4C8"/>
<evidence type="ECO:0000256" key="1">
    <source>
        <dbReference type="SAM" id="MobiDB-lite"/>
    </source>
</evidence>
<reference evidence="2 5" key="3">
    <citation type="submission" date="2019-09" db="EMBL/GenBank/DDBJ databases">
        <title>Draft genome sequences of 48 bacterial type strains from the CCUG.</title>
        <authorList>
            <person name="Tunovic T."/>
            <person name="Pineiro-Iglesias B."/>
            <person name="Unosson C."/>
            <person name="Inganas E."/>
            <person name="Ohlen M."/>
            <person name="Cardew S."/>
            <person name="Jensie-Markopoulos S."/>
            <person name="Salva-Serra F."/>
            <person name="Jaen-Luchoro D."/>
            <person name="Karlsson R."/>
            <person name="Svensson-Stadler L."/>
            <person name="Chun J."/>
            <person name="Moore E."/>
        </authorList>
    </citation>
    <scope>NUCLEOTIDE SEQUENCE [LARGE SCALE GENOMIC DNA]</scope>
    <source>
        <strain evidence="2 5">CCUG 51522</strain>
    </source>
</reference>
<dbReference type="RefSeq" id="WP_048396261.1">
    <property type="nucleotide sequence ID" value="NZ_JYLB01000006.1"/>
</dbReference>